<evidence type="ECO:0000256" key="1">
    <source>
        <dbReference type="SAM" id="MobiDB-lite"/>
    </source>
</evidence>
<reference evidence="2 3" key="1">
    <citation type="submission" date="2017-01" db="EMBL/GenBank/DDBJ databases">
        <title>Complete Genome Sequence of Dolosigranulum pigrum isolated from a Patient with interstitial lung disease.</title>
        <authorList>
            <person name="Mukhopadhyay R."/>
            <person name="Joaquin J."/>
            <person name="Hogue R."/>
            <person name="Fitzgerald S."/>
            <person name="Jospin G."/>
            <person name="Eisen J.A."/>
            <person name="Chaturvedi V."/>
        </authorList>
    </citation>
    <scope>NUCLEOTIDE SEQUENCE [LARGE SCALE GENOMIC DNA]</scope>
    <source>
        <strain evidence="2 3">15S00348</strain>
    </source>
</reference>
<accession>A0A1S8KN76</accession>
<dbReference type="AlphaFoldDB" id="A0A1S8KN76"/>
<name>A0A1S8KN76_9LACT</name>
<feature type="region of interest" description="Disordered" evidence="1">
    <location>
        <begin position="33"/>
        <end position="104"/>
    </location>
</feature>
<evidence type="ECO:0000313" key="3">
    <source>
        <dbReference type="Proteomes" id="UP000190409"/>
    </source>
</evidence>
<protein>
    <submittedName>
        <fullName evidence="2">Uncharacterized protein</fullName>
    </submittedName>
</protein>
<evidence type="ECO:0000313" key="2">
    <source>
        <dbReference type="EMBL" id="OOL81166.1"/>
    </source>
</evidence>
<comment type="caution">
    <text evidence="2">The sequence shown here is derived from an EMBL/GenBank/DDBJ whole genome shotgun (WGS) entry which is preliminary data.</text>
</comment>
<feature type="compositionally biased region" description="Acidic residues" evidence="1">
    <location>
        <begin position="57"/>
        <end position="70"/>
    </location>
</feature>
<dbReference type="EMBL" id="MUYF01000003">
    <property type="protein sequence ID" value="OOL81166.1"/>
    <property type="molecule type" value="Genomic_DNA"/>
</dbReference>
<feature type="compositionally biased region" description="Basic and acidic residues" evidence="1">
    <location>
        <begin position="79"/>
        <end position="104"/>
    </location>
</feature>
<organism evidence="2 3">
    <name type="scientific">Dolosigranulum pigrum</name>
    <dbReference type="NCBI Taxonomy" id="29394"/>
    <lineage>
        <taxon>Bacteria</taxon>
        <taxon>Bacillati</taxon>
        <taxon>Bacillota</taxon>
        <taxon>Bacilli</taxon>
        <taxon>Lactobacillales</taxon>
        <taxon>Carnobacteriaceae</taxon>
        <taxon>Dolosigranulum</taxon>
    </lineage>
</organism>
<proteinExistence type="predicted"/>
<gene>
    <name evidence="2" type="ORF">BWX42_04870</name>
</gene>
<sequence length="257" mass="29033">MIAPLYYTIRAATTKKDLDRLVEVVLPKVTEEVENPSEDNIGESLDKTEKPLGENTVSEEVEEPIIEENQDVSTEMTEDILKEKPESLEENEYAREDIAEEKTEAELKFKEDISSENVGDTEISSEAEGPSVNIEAELAFEESLEGKEEPLESDIEKNPDIQLKPEVDHPVIEELEDEGLAIKVTDEKILDKLDLVEANFVFTLPDDSAHHGSLGKFESLEQAEKRIRHFANQQGYTLQNFKIENGIFIATVTERNI</sequence>
<dbReference type="Proteomes" id="UP000190409">
    <property type="component" value="Unassembled WGS sequence"/>
</dbReference>